<evidence type="ECO:0000256" key="1">
    <source>
        <dbReference type="SAM" id="MobiDB-lite"/>
    </source>
</evidence>
<dbReference type="OrthoDB" id="5953249at2759"/>
<name>A7TFA7_VANPO</name>
<dbReference type="STRING" id="436907.A7TFA7"/>
<keyword evidence="4" id="KW-1185">Reference proteome</keyword>
<dbReference type="InterPro" id="IPR040151">
    <property type="entry name" value="Gfd2/YDR514C-like"/>
</dbReference>
<dbReference type="InParanoid" id="A7TFA7"/>
<reference evidence="3 4" key="1">
    <citation type="journal article" date="2007" name="Proc. Natl. Acad. Sci. U.S.A.">
        <title>Independent sorting-out of thousands of duplicated gene pairs in two yeast species descended from a whole-genome duplication.</title>
        <authorList>
            <person name="Scannell D.R."/>
            <person name="Frank A.C."/>
            <person name="Conant G.C."/>
            <person name="Byrne K.P."/>
            <person name="Woolfit M."/>
            <person name="Wolfe K.H."/>
        </authorList>
    </citation>
    <scope>NUCLEOTIDE SEQUENCE [LARGE SCALE GENOMIC DNA]</scope>
    <source>
        <strain evidence="4">ATCC 22028 / DSM 70294 / BCRC 21397 / CBS 2163 / NBRC 10782 / NRRL Y-8283 / UCD 57-17</strain>
    </source>
</reference>
<feature type="domain" description="Gfd2/YDR514C-like C-terminal" evidence="2">
    <location>
        <begin position="455"/>
        <end position="504"/>
    </location>
</feature>
<dbReference type="HOGENOM" id="CLU_029052_0_0_1"/>
<dbReference type="GeneID" id="5547462"/>
<dbReference type="EMBL" id="DS480382">
    <property type="protein sequence ID" value="EDO19132.1"/>
    <property type="molecule type" value="Genomic_DNA"/>
</dbReference>
<dbReference type="eggNOG" id="ENOG502QTQR">
    <property type="taxonomic scope" value="Eukaryota"/>
</dbReference>
<evidence type="ECO:0000313" key="3">
    <source>
        <dbReference type="EMBL" id="EDO19132.1"/>
    </source>
</evidence>
<accession>A7TFA7</accession>
<dbReference type="Proteomes" id="UP000000267">
    <property type="component" value="Unassembled WGS sequence"/>
</dbReference>
<dbReference type="AlphaFoldDB" id="A7TFA7"/>
<dbReference type="PhylomeDB" id="A7TFA7"/>
<dbReference type="InterPro" id="IPR012337">
    <property type="entry name" value="RNaseH-like_sf"/>
</dbReference>
<dbReference type="KEGG" id="vpo:Kpol_2000p100"/>
<dbReference type="GO" id="GO:0005634">
    <property type="term" value="C:nucleus"/>
    <property type="evidence" value="ECO:0007669"/>
    <property type="project" value="TreeGrafter"/>
</dbReference>
<dbReference type="RefSeq" id="XP_001646990.1">
    <property type="nucleotide sequence ID" value="XM_001646940.1"/>
</dbReference>
<sequence>MSRDWKVVPSSQDANHRMQPVSALVANRFKQPPDIYVRGKSDAATSVNYRYKSSLNTVLKQIPISTSFNDNIEYFKNLRTIPYVKLVNDPLNEKVDAYIAELTNDFKSQMEENDILFQSILFDETNKYIDSLYPQGMSYKNSDIGTFKNKSLPNSKTSTGKESKRSDRKGKFLLNIVEQAWNEKYGIDGSKIDENDTLSLKKYQSEKKLFNSNSFNEELCLRLKKAKLKFSSLSLDTDSDNFKQLCRVIKSISLRSSILFSVDIEAFERNSKIVTEIGISIYDPRENKYSITPFIRSYHLIVEESLFLRNSKIVGDHKNCFLHGESLVMPLLGCVEFIQSLINFYMLPRTEEDKTWERAFVGHDIIGDLKWLLQMGVTIPGLFFDDLFSKNKERYNSTKKNTNKNNSKGNKQDNKEGKPYANPSNDILNERDDSRLKNKNPMKPNLGYIGRSDIFEFDTANIYKTCYGEIGCGLGTMLRLFNIPHSYLHNGGNDAYYTLQILMRIGDINFRKVMNLDDLRYISKSAHEVAHRQSNEPKIVPSSSINRVVDALREMEPMFNNNDNSESKGNKSKRKIAYQRQTEFGGACWFEDPNKAFLSTIRNTVEY</sequence>
<dbReference type="PANTHER" id="PTHR28083">
    <property type="entry name" value="GOOD FOR FULL DBP5 ACTIVITY PROTEIN 2"/>
    <property type="match status" value="1"/>
</dbReference>
<feature type="compositionally biased region" description="Low complexity" evidence="1">
    <location>
        <begin position="398"/>
        <end position="409"/>
    </location>
</feature>
<proteinExistence type="predicted"/>
<evidence type="ECO:0000313" key="4">
    <source>
        <dbReference type="Proteomes" id="UP000000267"/>
    </source>
</evidence>
<gene>
    <name evidence="3" type="ORF">Kpol_2000p100</name>
</gene>
<dbReference type="Pfam" id="PF21762">
    <property type="entry name" value="DEDDh_C"/>
    <property type="match status" value="2"/>
</dbReference>
<protein>
    <recommendedName>
        <fullName evidence="2">Gfd2/YDR514C-like C-terminal domain-containing protein</fullName>
    </recommendedName>
</protein>
<feature type="region of interest" description="Disordered" evidence="1">
    <location>
        <begin position="395"/>
        <end position="442"/>
    </location>
</feature>
<evidence type="ECO:0000259" key="2">
    <source>
        <dbReference type="Pfam" id="PF21762"/>
    </source>
</evidence>
<feature type="domain" description="Gfd2/YDR514C-like C-terminal" evidence="2">
    <location>
        <begin position="258"/>
        <end position="380"/>
    </location>
</feature>
<organism evidence="4">
    <name type="scientific">Vanderwaltozyma polyspora (strain ATCC 22028 / DSM 70294 / BCRC 21397 / CBS 2163 / NBRC 10782 / NRRL Y-8283 / UCD 57-17)</name>
    <name type="common">Kluyveromyces polysporus</name>
    <dbReference type="NCBI Taxonomy" id="436907"/>
    <lineage>
        <taxon>Eukaryota</taxon>
        <taxon>Fungi</taxon>
        <taxon>Dikarya</taxon>
        <taxon>Ascomycota</taxon>
        <taxon>Saccharomycotina</taxon>
        <taxon>Saccharomycetes</taxon>
        <taxon>Saccharomycetales</taxon>
        <taxon>Saccharomycetaceae</taxon>
        <taxon>Vanderwaltozyma</taxon>
    </lineage>
</organism>
<dbReference type="InterPro" id="IPR048519">
    <property type="entry name" value="Gfd2/YDR514C-like_C"/>
</dbReference>
<dbReference type="SUPFAM" id="SSF53098">
    <property type="entry name" value="Ribonuclease H-like"/>
    <property type="match status" value="1"/>
</dbReference>
<dbReference type="PANTHER" id="PTHR28083:SF1">
    <property type="entry name" value="GOOD FOR FULL DBP5 ACTIVITY PROTEIN 2"/>
    <property type="match status" value="1"/>
</dbReference>